<organism evidence="1 2">
    <name type="scientific">Methylosinus sporium</name>
    <dbReference type="NCBI Taxonomy" id="428"/>
    <lineage>
        <taxon>Bacteria</taxon>
        <taxon>Pseudomonadati</taxon>
        <taxon>Pseudomonadota</taxon>
        <taxon>Alphaproteobacteria</taxon>
        <taxon>Hyphomicrobiales</taxon>
        <taxon>Methylocystaceae</taxon>
        <taxon>Methylosinus</taxon>
    </lineage>
</organism>
<name>A0A2U1SUJ7_METSR</name>
<accession>A0A2U1SUJ7</accession>
<sequence length="68" mass="7779">MPAFALQRRSRPVQVAAEAVFSDRGAWLSATNRPHDGQFSENLEIANRDVRHADSRMNIPVDELRQFE</sequence>
<comment type="caution">
    <text evidence="1">The sequence shown here is derived from an EMBL/GenBank/DDBJ whole genome shotgun (WGS) entry which is preliminary data.</text>
</comment>
<evidence type="ECO:0000313" key="1">
    <source>
        <dbReference type="EMBL" id="PWB95293.1"/>
    </source>
</evidence>
<proteinExistence type="predicted"/>
<dbReference type="Proteomes" id="UP000245137">
    <property type="component" value="Unassembled WGS sequence"/>
</dbReference>
<gene>
    <name evidence="1" type="ORF">C5689_03915</name>
</gene>
<protein>
    <submittedName>
        <fullName evidence="1">Uncharacterized protein</fullName>
    </submittedName>
</protein>
<keyword evidence="2" id="KW-1185">Reference proteome</keyword>
<dbReference type="AlphaFoldDB" id="A0A2U1SUJ7"/>
<reference evidence="1 2" key="1">
    <citation type="journal article" date="2018" name="Appl. Microbiol. Biotechnol.">
        <title>Co-cultivation of the strictly anaerobic methanogen Methanosarcina barkeri with aerobic methanotrophs in an oxygen-limited membrane bioreactor.</title>
        <authorList>
            <person name="In 't Zandt M.H."/>
            <person name="van den Bosch T.J.M."/>
            <person name="Rijkers R."/>
            <person name="van Kessel M.A.H.J."/>
            <person name="Jetten M.S.M."/>
            <person name="Welte C.U."/>
        </authorList>
    </citation>
    <scope>NUCLEOTIDE SEQUENCE [LARGE SCALE GENOMIC DNA]</scope>
    <source>
        <strain evidence="1 2">DSM 17706</strain>
    </source>
</reference>
<dbReference type="EMBL" id="PUIV01000003">
    <property type="protein sequence ID" value="PWB95293.1"/>
    <property type="molecule type" value="Genomic_DNA"/>
</dbReference>
<evidence type="ECO:0000313" key="2">
    <source>
        <dbReference type="Proteomes" id="UP000245137"/>
    </source>
</evidence>